<reference evidence="3" key="1">
    <citation type="submission" date="2019-12" db="EMBL/GenBank/DDBJ databases">
        <title>Genome sequencing and annotation of Brassica cretica.</title>
        <authorList>
            <person name="Studholme D.J."/>
            <person name="Sarris P."/>
        </authorList>
    </citation>
    <scope>NUCLEOTIDE SEQUENCE</scope>
    <source>
        <strain evidence="3">PFS-109/04</strain>
        <tissue evidence="3">Leaf</tissue>
    </source>
</reference>
<dbReference type="EMBL" id="QGKX02000095">
    <property type="protein sequence ID" value="KAF3573268.1"/>
    <property type="molecule type" value="Genomic_DNA"/>
</dbReference>
<reference evidence="2" key="2">
    <citation type="submission" date="2019-12" db="EMBL/GenBank/DDBJ databases">
        <title>Genome sequencing and annotation of Brassica cretica.</title>
        <authorList>
            <person name="Studholme D.J."/>
            <person name="Sarris P.F."/>
        </authorList>
    </citation>
    <scope>NUCLEOTIDE SEQUENCE</scope>
    <source>
        <strain evidence="2">PFS-102/07</strain>
        <tissue evidence="2">Leaf</tissue>
    </source>
</reference>
<gene>
    <name evidence="3" type="ORF">F2Q69_00061312</name>
    <name evidence="2" type="ORF">F2Q70_00040464</name>
</gene>
<comment type="caution">
    <text evidence="2">The sequence shown here is derived from an EMBL/GenBank/DDBJ whole genome shotgun (WGS) entry which is preliminary data.</text>
</comment>
<proteinExistence type="predicted"/>
<dbReference type="EMBL" id="QGKY02000190">
    <property type="protein sequence ID" value="KAF2589561.1"/>
    <property type="molecule type" value="Genomic_DNA"/>
</dbReference>
<dbReference type="AlphaFoldDB" id="A0A8S9K618"/>
<evidence type="ECO:0000313" key="3">
    <source>
        <dbReference type="EMBL" id="KAF3573268.1"/>
    </source>
</evidence>
<feature type="transmembrane region" description="Helical" evidence="1">
    <location>
        <begin position="44"/>
        <end position="74"/>
    </location>
</feature>
<evidence type="ECO:0000313" key="2">
    <source>
        <dbReference type="EMBL" id="KAF2589561.1"/>
    </source>
</evidence>
<dbReference type="Proteomes" id="UP000712600">
    <property type="component" value="Unassembled WGS sequence"/>
</dbReference>
<evidence type="ECO:0000256" key="1">
    <source>
        <dbReference type="SAM" id="Phobius"/>
    </source>
</evidence>
<keyword evidence="1" id="KW-1133">Transmembrane helix</keyword>
<feature type="non-terminal residue" evidence="2">
    <location>
        <position position="1"/>
    </location>
</feature>
<name>A0A8S9K618_BRACR</name>
<organism evidence="2">
    <name type="scientific">Brassica cretica</name>
    <name type="common">Mustard</name>
    <dbReference type="NCBI Taxonomy" id="69181"/>
    <lineage>
        <taxon>Eukaryota</taxon>
        <taxon>Viridiplantae</taxon>
        <taxon>Streptophyta</taxon>
        <taxon>Embryophyta</taxon>
        <taxon>Tracheophyta</taxon>
        <taxon>Spermatophyta</taxon>
        <taxon>Magnoliopsida</taxon>
        <taxon>eudicotyledons</taxon>
        <taxon>Gunneridae</taxon>
        <taxon>Pentapetalae</taxon>
        <taxon>rosids</taxon>
        <taxon>malvids</taxon>
        <taxon>Brassicales</taxon>
        <taxon>Brassicaceae</taxon>
        <taxon>Brassiceae</taxon>
        <taxon>Brassica</taxon>
    </lineage>
</organism>
<sequence>YHHPRVRTRSERGIKRLGPILRCFKAIFISIISSNQVSLLHLSFLYVCFFILTTFCIFFWLHDYLLFFYLLLFLL</sequence>
<keyword evidence="1" id="KW-0812">Transmembrane</keyword>
<protein>
    <submittedName>
        <fullName evidence="2">Uncharacterized protein</fullName>
    </submittedName>
</protein>
<accession>A0A8S9K618</accession>
<keyword evidence="1" id="KW-0472">Membrane</keyword>